<feature type="compositionally biased region" description="Basic and acidic residues" evidence="1">
    <location>
        <begin position="78"/>
        <end position="91"/>
    </location>
</feature>
<evidence type="ECO:0000313" key="2">
    <source>
        <dbReference type="EMBL" id="CAI4014732.1"/>
    </source>
</evidence>
<sequence>MLFAEFKLRLSSLRFARLLCALDDTGKDGSLPKCRCMQDMCNGPDNFMMWKRTRLKPEAPPSSCSPPPNEKATASCSEPKRQTELTMKDNDDNERPFLKVLSEERRWRPRSRSSRRAMACYGVLVDVFEVEVRESHLPGADEARLEKCQDTVDSCSKRRGHRSARGAMGTLAMPRKRDEADEARMKLLLYVNVALQFQQLAFNLRPTPVYLCTRLQSQSRIIGVNNFSSARSQATFTAFYVVTSRFPFLRLATLRSSLLPEFEKGPDWNT</sequence>
<comment type="caution">
    <text evidence="2">The sequence shown here is derived from an EMBL/GenBank/DDBJ whole genome shotgun (WGS) entry which is preliminary data.</text>
</comment>
<reference evidence="2" key="1">
    <citation type="submission" date="2022-10" db="EMBL/GenBank/DDBJ databases">
        <authorList>
            <person name="Chen Y."/>
            <person name="Dougan E. K."/>
            <person name="Chan C."/>
            <person name="Rhodes N."/>
            <person name="Thang M."/>
        </authorList>
    </citation>
    <scope>NUCLEOTIDE SEQUENCE</scope>
</reference>
<evidence type="ECO:0000313" key="3">
    <source>
        <dbReference type="EMBL" id="CAL4802044.1"/>
    </source>
</evidence>
<proteinExistence type="predicted"/>
<dbReference type="EMBL" id="CAMXCT030006496">
    <property type="protein sequence ID" value="CAL4802044.1"/>
    <property type="molecule type" value="Genomic_DNA"/>
</dbReference>
<keyword evidence="4" id="KW-1185">Reference proteome</keyword>
<accession>A0A9P1DSL8</accession>
<feature type="compositionally biased region" description="Pro residues" evidence="1">
    <location>
        <begin position="58"/>
        <end position="69"/>
    </location>
</feature>
<name>A0A9P1DSL8_9DINO</name>
<gene>
    <name evidence="2" type="ORF">C1SCF055_LOCUS39610</name>
</gene>
<dbReference type="EMBL" id="CAMXCT010006496">
    <property type="protein sequence ID" value="CAI4014732.1"/>
    <property type="molecule type" value="Genomic_DNA"/>
</dbReference>
<dbReference type="Proteomes" id="UP001152797">
    <property type="component" value="Unassembled WGS sequence"/>
</dbReference>
<evidence type="ECO:0000256" key="1">
    <source>
        <dbReference type="SAM" id="MobiDB-lite"/>
    </source>
</evidence>
<dbReference type="AlphaFoldDB" id="A0A9P1DSL8"/>
<organism evidence="2">
    <name type="scientific">Cladocopium goreaui</name>
    <dbReference type="NCBI Taxonomy" id="2562237"/>
    <lineage>
        <taxon>Eukaryota</taxon>
        <taxon>Sar</taxon>
        <taxon>Alveolata</taxon>
        <taxon>Dinophyceae</taxon>
        <taxon>Suessiales</taxon>
        <taxon>Symbiodiniaceae</taxon>
        <taxon>Cladocopium</taxon>
    </lineage>
</organism>
<dbReference type="EMBL" id="CAMXCT020006496">
    <property type="protein sequence ID" value="CAL1168107.1"/>
    <property type="molecule type" value="Genomic_DNA"/>
</dbReference>
<protein>
    <submittedName>
        <fullName evidence="2">Uncharacterized protein</fullName>
    </submittedName>
</protein>
<evidence type="ECO:0000313" key="4">
    <source>
        <dbReference type="Proteomes" id="UP001152797"/>
    </source>
</evidence>
<reference evidence="3 4" key="2">
    <citation type="submission" date="2024-05" db="EMBL/GenBank/DDBJ databases">
        <authorList>
            <person name="Chen Y."/>
            <person name="Shah S."/>
            <person name="Dougan E. K."/>
            <person name="Thang M."/>
            <person name="Chan C."/>
        </authorList>
    </citation>
    <scope>NUCLEOTIDE SEQUENCE [LARGE SCALE GENOMIC DNA]</scope>
</reference>
<feature type="region of interest" description="Disordered" evidence="1">
    <location>
        <begin position="56"/>
        <end position="91"/>
    </location>
</feature>